<dbReference type="EMBL" id="MHKE01000017">
    <property type="protein sequence ID" value="OGY82820.1"/>
    <property type="molecule type" value="Genomic_DNA"/>
</dbReference>
<evidence type="ECO:0000259" key="2">
    <source>
        <dbReference type="Pfam" id="PF13632"/>
    </source>
</evidence>
<name>A0A1G2B3N4_9BACT</name>
<keyword evidence="1" id="KW-0812">Transmembrane</keyword>
<dbReference type="InterPro" id="IPR029044">
    <property type="entry name" value="Nucleotide-diphossugar_trans"/>
</dbReference>
<sequence length="502" mass="58505">MTDYRKYRLLEMVPGLMVWATFAIALGLSVFRPIWAIYFIIVFDLYWLVRISYMMVYVYLGYSRFRKESSVDWLEKCEQLTDWRTVYHLIFIPTYKEPYEVLRDTFNGLTRSSFPLDRFIVVLAGEEKDANDFLRIANTLRSEFGKVFFDFLITVHPQNAPGDLPGKGSNIAWAGNEAKKLIDTLGVHYDKVIVSSFDADTVVHSQYFSYLTYRYFTHPNPTHASFQPVPLFNNNVWETHAFSRVVSYSTTFWLMSEQLRPERMYTFSSHSMSFQALVDVGFWQRDIVTEDSRIGLQGLMHYDGDYRIEPLYIPLSMDIVSGRTFWQTVKSQYKQQRRWAYGVENFPWMIWNFGINARMPFVVKFRYVFNQLEGVYSWATAPIVIFIVGRLPLWIAQQQKTVDAIAQNAPNILSWLMSAAMLGIFLSAILGATLLPPKPPQASKWRYLIMIFQWALLPVTLIFFGSIPATDAVTRLMLGKYLGFDVTRKLRKRIKHSATTVE</sequence>
<dbReference type="Proteomes" id="UP000179164">
    <property type="component" value="Unassembled WGS sequence"/>
</dbReference>
<evidence type="ECO:0000313" key="3">
    <source>
        <dbReference type="EMBL" id="OGY82820.1"/>
    </source>
</evidence>
<protein>
    <recommendedName>
        <fullName evidence="2">Glycosyltransferase 2-like domain-containing protein</fullName>
    </recommendedName>
</protein>
<feature type="transmembrane region" description="Helical" evidence="1">
    <location>
        <begin position="37"/>
        <end position="60"/>
    </location>
</feature>
<feature type="transmembrane region" description="Helical" evidence="1">
    <location>
        <begin position="375"/>
        <end position="395"/>
    </location>
</feature>
<reference evidence="3 4" key="1">
    <citation type="journal article" date="2016" name="Nat. Commun.">
        <title>Thousands of microbial genomes shed light on interconnected biogeochemical processes in an aquifer system.</title>
        <authorList>
            <person name="Anantharaman K."/>
            <person name="Brown C.T."/>
            <person name="Hug L.A."/>
            <person name="Sharon I."/>
            <person name="Castelle C.J."/>
            <person name="Probst A.J."/>
            <person name="Thomas B.C."/>
            <person name="Singh A."/>
            <person name="Wilkins M.J."/>
            <person name="Karaoz U."/>
            <person name="Brodie E.L."/>
            <person name="Williams K.H."/>
            <person name="Hubbard S.S."/>
            <person name="Banfield J.F."/>
        </authorList>
    </citation>
    <scope>NUCLEOTIDE SEQUENCE [LARGE SCALE GENOMIC DNA]</scope>
</reference>
<feature type="domain" description="Glycosyltransferase 2-like" evidence="2">
    <location>
        <begin position="197"/>
        <end position="401"/>
    </location>
</feature>
<keyword evidence="1" id="KW-1133">Transmembrane helix</keyword>
<dbReference type="Pfam" id="PF13632">
    <property type="entry name" value="Glyco_trans_2_3"/>
    <property type="match status" value="1"/>
</dbReference>
<dbReference type="SUPFAM" id="SSF53448">
    <property type="entry name" value="Nucleotide-diphospho-sugar transferases"/>
    <property type="match status" value="1"/>
</dbReference>
<accession>A0A1G2B3N4</accession>
<dbReference type="Gene3D" id="3.90.550.10">
    <property type="entry name" value="Spore Coat Polysaccharide Biosynthesis Protein SpsA, Chain A"/>
    <property type="match status" value="1"/>
</dbReference>
<comment type="caution">
    <text evidence="3">The sequence shown here is derived from an EMBL/GenBank/DDBJ whole genome shotgun (WGS) entry which is preliminary data.</text>
</comment>
<dbReference type="InterPro" id="IPR001173">
    <property type="entry name" value="Glyco_trans_2-like"/>
</dbReference>
<proteinExistence type="predicted"/>
<feature type="transmembrane region" description="Helical" evidence="1">
    <location>
        <begin position="12"/>
        <end position="31"/>
    </location>
</feature>
<evidence type="ECO:0000256" key="1">
    <source>
        <dbReference type="SAM" id="Phobius"/>
    </source>
</evidence>
<dbReference type="STRING" id="1798543.A2898_04470"/>
<dbReference type="PANTHER" id="PTHR36851">
    <property type="entry name" value="UNNAMED PRODUCT"/>
    <property type="match status" value="1"/>
</dbReference>
<feature type="transmembrane region" description="Helical" evidence="1">
    <location>
        <begin position="447"/>
        <end position="467"/>
    </location>
</feature>
<gene>
    <name evidence="3" type="ORF">A2898_04470</name>
</gene>
<organism evidence="3 4">
    <name type="scientific">Candidatus Kerfeldbacteria bacterium RIFCSPLOWO2_01_FULL_48_11</name>
    <dbReference type="NCBI Taxonomy" id="1798543"/>
    <lineage>
        <taxon>Bacteria</taxon>
        <taxon>Candidatus Kerfeldiibacteriota</taxon>
    </lineage>
</organism>
<keyword evidence="1" id="KW-0472">Membrane</keyword>
<dbReference type="AlphaFoldDB" id="A0A1G2B3N4"/>
<dbReference type="PANTHER" id="PTHR36851:SF1">
    <property type="entry name" value="GLYCO_TRANS_2-LIKE DOMAIN-CONTAINING PROTEIN"/>
    <property type="match status" value="1"/>
</dbReference>
<evidence type="ECO:0000313" key="4">
    <source>
        <dbReference type="Proteomes" id="UP000179164"/>
    </source>
</evidence>
<feature type="transmembrane region" description="Helical" evidence="1">
    <location>
        <begin position="415"/>
        <end position="435"/>
    </location>
</feature>